<keyword evidence="10 22" id="KW-1133">Transmembrane helix</keyword>
<evidence type="ECO:0000256" key="4">
    <source>
        <dbReference type="ARBA" id="ARBA00022618"/>
    </source>
</evidence>
<dbReference type="GO" id="GO:0005886">
    <property type="term" value="C:plasma membrane"/>
    <property type="evidence" value="ECO:0007669"/>
    <property type="project" value="UniProtKB-SubCell"/>
</dbReference>
<evidence type="ECO:0000256" key="14">
    <source>
        <dbReference type="ARBA" id="ARBA00032370"/>
    </source>
</evidence>
<dbReference type="EMBL" id="BMVF01000013">
    <property type="protein sequence ID" value="GHD93090.1"/>
    <property type="molecule type" value="Genomic_DNA"/>
</dbReference>
<comment type="catalytic activity">
    <reaction evidence="20">
        <text>[GlcNAc-(1-&gt;4)-Mur2Ac(oyl-L-Ala-gamma-D-Glu-L-Lys-D-Ala-D-Ala)](n)-di-trans,octa-cis-undecaprenyl diphosphate + beta-D-GlcNAc-(1-&gt;4)-Mur2Ac(oyl-L-Ala-gamma-D-Glu-L-Lys-D-Ala-D-Ala)-di-trans,octa-cis-undecaprenyl diphosphate = [GlcNAc-(1-&gt;4)-Mur2Ac(oyl-L-Ala-gamma-D-Glu-L-Lys-D-Ala-D-Ala)](n+1)-di-trans,octa-cis-undecaprenyl diphosphate + di-trans,octa-cis-undecaprenyl diphosphate + H(+)</text>
        <dbReference type="Rhea" id="RHEA:23708"/>
        <dbReference type="Rhea" id="RHEA-COMP:9602"/>
        <dbReference type="Rhea" id="RHEA-COMP:9603"/>
        <dbReference type="ChEBI" id="CHEBI:15378"/>
        <dbReference type="ChEBI" id="CHEBI:58405"/>
        <dbReference type="ChEBI" id="CHEBI:60033"/>
        <dbReference type="ChEBI" id="CHEBI:78435"/>
        <dbReference type="EC" id="2.4.99.28"/>
    </reaction>
</comment>
<dbReference type="GO" id="GO:0008360">
    <property type="term" value="P:regulation of cell shape"/>
    <property type="evidence" value="ECO:0007669"/>
    <property type="project" value="UniProtKB-KW"/>
</dbReference>
<evidence type="ECO:0000256" key="22">
    <source>
        <dbReference type="SAM" id="Phobius"/>
    </source>
</evidence>
<feature type="transmembrane region" description="Helical" evidence="22">
    <location>
        <begin position="313"/>
        <end position="337"/>
    </location>
</feature>
<dbReference type="EC" id="2.4.99.28" evidence="19"/>
<feature type="transmembrane region" description="Helical" evidence="22">
    <location>
        <begin position="197"/>
        <end position="217"/>
    </location>
</feature>
<evidence type="ECO:0000256" key="16">
    <source>
        <dbReference type="ARBA" id="ARBA00038053"/>
    </source>
</evidence>
<comment type="subcellular location">
    <subcellularLocation>
        <location evidence="1">Cell membrane</location>
        <topology evidence="1">Multi-pass membrane protein</topology>
    </subcellularLocation>
</comment>
<comment type="caution">
    <text evidence="23">The sequence shown here is derived from an EMBL/GenBank/DDBJ whole genome shotgun (WGS) entry which is preliminary data.</text>
</comment>
<sequence length="436" mass="45493">MAARLRRAWNRPLTPYYVVAGSTVLLAALGLGVVYSASQILALRYGLPPTFYLRKQAMAAAVGAVLLVCAARLPVRGHRLLAFPLLAGTMALLALVQVPGLGRTVNGSTNWLALGGPFAVQPSEFAKAAFVVWGADLLARVQHRRRLQQWKHLLVPLVPGALLLVALVLLGGDMGTAVILCALLFGLLWVAGAPVRLFVWALLGAGALSGLLITTSAHRVSRFACLGATDPGPADQCWQVVHGTYALSTGGLFGAGLGASVEKWGELPEPHTDFILAVSGEELGLVGILSMLGLFAALCAAGLKIAARATEPFVRLVAAAVVTWIAAQATINIGGVLGLLPVAGVPLPLVSYGGSALIAVMYAVGILLAAARSERSVRAALTSRGRPQPVRAFAARRHRPGRTPAAAVRRTAGAAAGCLRGRLRRSSRRTSTSRRN</sequence>
<dbReference type="GO" id="GO:0009252">
    <property type="term" value="P:peptidoglycan biosynthetic process"/>
    <property type="evidence" value="ECO:0007669"/>
    <property type="project" value="UniProtKB-KW"/>
</dbReference>
<dbReference type="PANTHER" id="PTHR30474:SF2">
    <property type="entry name" value="PEPTIDOGLYCAN GLYCOSYLTRANSFERASE FTSW-RELATED"/>
    <property type="match status" value="1"/>
</dbReference>
<evidence type="ECO:0000256" key="7">
    <source>
        <dbReference type="ARBA" id="ARBA00022692"/>
    </source>
</evidence>
<dbReference type="GO" id="GO:0008955">
    <property type="term" value="F:peptidoglycan glycosyltransferase activity"/>
    <property type="evidence" value="ECO:0007669"/>
    <property type="project" value="UniProtKB-EC"/>
</dbReference>
<evidence type="ECO:0000256" key="20">
    <source>
        <dbReference type="ARBA" id="ARBA00049902"/>
    </source>
</evidence>
<evidence type="ECO:0000256" key="13">
    <source>
        <dbReference type="ARBA" id="ARBA00023316"/>
    </source>
</evidence>
<name>A0A918Y6M8_9ACTN</name>
<evidence type="ECO:0000313" key="23">
    <source>
        <dbReference type="EMBL" id="GHD93090.1"/>
    </source>
</evidence>
<feature type="transmembrane region" description="Helical" evidence="22">
    <location>
        <begin position="80"/>
        <end position="98"/>
    </location>
</feature>
<comment type="function">
    <text evidence="21">Peptidoglycan polymerase that is essential for cell division.</text>
</comment>
<evidence type="ECO:0000256" key="3">
    <source>
        <dbReference type="ARBA" id="ARBA00022475"/>
    </source>
</evidence>
<gene>
    <name evidence="23" type="ORF">GCM10010508_48520</name>
</gene>
<evidence type="ECO:0000256" key="1">
    <source>
        <dbReference type="ARBA" id="ARBA00004651"/>
    </source>
</evidence>
<dbReference type="GO" id="GO:0071555">
    <property type="term" value="P:cell wall organization"/>
    <property type="evidence" value="ECO:0007669"/>
    <property type="project" value="UniProtKB-KW"/>
</dbReference>
<keyword evidence="7 22" id="KW-0812">Transmembrane</keyword>
<keyword evidence="13" id="KW-0961">Cell wall biogenesis/degradation</keyword>
<protein>
    <recommendedName>
        <fullName evidence="17">Probable peptidoglycan glycosyltransferase FtsW</fullName>
        <ecNumber evidence="19">2.4.99.28</ecNumber>
    </recommendedName>
    <alternativeName>
        <fullName evidence="18">Cell division protein FtsW</fullName>
    </alternativeName>
    <alternativeName>
        <fullName evidence="15">Cell wall polymerase</fullName>
    </alternativeName>
    <alternativeName>
        <fullName evidence="14">Peptidoglycan polymerase</fullName>
    </alternativeName>
</protein>
<dbReference type="InterPro" id="IPR013437">
    <property type="entry name" value="FtsW"/>
</dbReference>
<reference evidence="23" key="1">
    <citation type="journal article" date="2014" name="Int. J. Syst. Evol. Microbiol.">
        <title>Complete genome sequence of Corynebacterium casei LMG S-19264T (=DSM 44701T), isolated from a smear-ripened cheese.</title>
        <authorList>
            <consortium name="US DOE Joint Genome Institute (JGI-PGF)"/>
            <person name="Walter F."/>
            <person name="Albersmeier A."/>
            <person name="Kalinowski J."/>
            <person name="Ruckert C."/>
        </authorList>
    </citation>
    <scope>NUCLEOTIDE SEQUENCE</scope>
    <source>
        <strain evidence="23">JCM 4654</strain>
    </source>
</reference>
<evidence type="ECO:0000256" key="2">
    <source>
        <dbReference type="ARBA" id="ARBA00004752"/>
    </source>
</evidence>
<dbReference type="PANTHER" id="PTHR30474">
    <property type="entry name" value="CELL CYCLE PROTEIN"/>
    <property type="match status" value="1"/>
</dbReference>
<evidence type="ECO:0000256" key="11">
    <source>
        <dbReference type="ARBA" id="ARBA00023136"/>
    </source>
</evidence>
<feature type="transmembrane region" description="Helical" evidence="22">
    <location>
        <begin position="174"/>
        <end position="190"/>
    </location>
</feature>
<keyword evidence="3" id="KW-1003">Cell membrane</keyword>
<dbReference type="GO" id="GO:0032153">
    <property type="term" value="C:cell division site"/>
    <property type="evidence" value="ECO:0007669"/>
    <property type="project" value="TreeGrafter"/>
</dbReference>
<feature type="transmembrane region" description="Helical" evidence="22">
    <location>
        <begin position="57"/>
        <end position="73"/>
    </location>
</feature>
<keyword evidence="8" id="KW-0133">Cell shape</keyword>
<feature type="transmembrane region" description="Helical" evidence="22">
    <location>
        <begin position="16"/>
        <end position="37"/>
    </location>
</feature>
<feature type="transmembrane region" description="Helical" evidence="22">
    <location>
        <begin position="283"/>
        <end position="306"/>
    </location>
</feature>
<evidence type="ECO:0000256" key="19">
    <source>
        <dbReference type="ARBA" id="ARBA00044770"/>
    </source>
</evidence>
<feature type="transmembrane region" description="Helical" evidence="22">
    <location>
        <begin position="118"/>
        <end position="138"/>
    </location>
</feature>
<accession>A0A918Y6M8</accession>
<keyword evidence="11 22" id="KW-0472">Membrane</keyword>
<dbReference type="GO" id="GO:0015648">
    <property type="term" value="F:lipid-linked peptidoglycan transporter activity"/>
    <property type="evidence" value="ECO:0007669"/>
    <property type="project" value="TreeGrafter"/>
</dbReference>
<evidence type="ECO:0000256" key="5">
    <source>
        <dbReference type="ARBA" id="ARBA00022676"/>
    </source>
</evidence>
<evidence type="ECO:0000256" key="6">
    <source>
        <dbReference type="ARBA" id="ARBA00022679"/>
    </source>
</evidence>
<evidence type="ECO:0000256" key="8">
    <source>
        <dbReference type="ARBA" id="ARBA00022960"/>
    </source>
</evidence>
<keyword evidence="9" id="KW-0573">Peptidoglycan synthesis</keyword>
<feature type="transmembrane region" description="Helical" evidence="22">
    <location>
        <begin position="150"/>
        <end position="168"/>
    </location>
</feature>
<evidence type="ECO:0000256" key="12">
    <source>
        <dbReference type="ARBA" id="ARBA00023306"/>
    </source>
</evidence>
<dbReference type="Proteomes" id="UP000608955">
    <property type="component" value="Unassembled WGS sequence"/>
</dbReference>
<keyword evidence="5" id="KW-0328">Glycosyltransferase</keyword>
<evidence type="ECO:0000256" key="10">
    <source>
        <dbReference type="ARBA" id="ARBA00022989"/>
    </source>
</evidence>
<dbReference type="NCBIfam" id="TIGR02614">
    <property type="entry name" value="ftsW"/>
    <property type="match status" value="1"/>
</dbReference>
<evidence type="ECO:0000313" key="24">
    <source>
        <dbReference type="Proteomes" id="UP000608955"/>
    </source>
</evidence>
<proteinExistence type="inferred from homology"/>
<dbReference type="InterPro" id="IPR018365">
    <property type="entry name" value="Cell_cycle_FtsW-rel_CS"/>
</dbReference>
<dbReference type="InterPro" id="IPR001182">
    <property type="entry name" value="FtsW/RodA"/>
</dbReference>
<evidence type="ECO:0000256" key="15">
    <source>
        <dbReference type="ARBA" id="ARBA00033270"/>
    </source>
</evidence>
<evidence type="ECO:0000256" key="17">
    <source>
        <dbReference type="ARBA" id="ARBA00041185"/>
    </source>
</evidence>
<dbReference type="PROSITE" id="PS00428">
    <property type="entry name" value="FTSW_RODA_SPOVE"/>
    <property type="match status" value="1"/>
</dbReference>
<feature type="transmembrane region" description="Helical" evidence="22">
    <location>
        <begin position="349"/>
        <end position="371"/>
    </location>
</feature>
<dbReference type="Pfam" id="PF01098">
    <property type="entry name" value="FTSW_RODA_SPOVE"/>
    <property type="match status" value="1"/>
</dbReference>
<evidence type="ECO:0000256" key="21">
    <source>
        <dbReference type="ARBA" id="ARBA00049966"/>
    </source>
</evidence>
<keyword evidence="12" id="KW-0131">Cell cycle</keyword>
<comment type="pathway">
    <text evidence="2">Cell wall biogenesis; peptidoglycan biosynthesis.</text>
</comment>
<keyword evidence="4 23" id="KW-0132">Cell division</keyword>
<keyword evidence="24" id="KW-1185">Reference proteome</keyword>
<dbReference type="AlphaFoldDB" id="A0A918Y6M8"/>
<evidence type="ECO:0000256" key="18">
    <source>
        <dbReference type="ARBA" id="ARBA00041418"/>
    </source>
</evidence>
<reference evidence="23" key="2">
    <citation type="submission" date="2020-09" db="EMBL/GenBank/DDBJ databases">
        <authorList>
            <person name="Sun Q."/>
            <person name="Ohkuma M."/>
        </authorList>
    </citation>
    <scope>NUCLEOTIDE SEQUENCE</scope>
    <source>
        <strain evidence="23">JCM 4654</strain>
    </source>
</reference>
<organism evidence="23 24">
    <name type="scientific">Streptomyces naganishii JCM 4654</name>
    <dbReference type="NCBI Taxonomy" id="1306179"/>
    <lineage>
        <taxon>Bacteria</taxon>
        <taxon>Bacillati</taxon>
        <taxon>Actinomycetota</taxon>
        <taxon>Actinomycetes</taxon>
        <taxon>Kitasatosporales</taxon>
        <taxon>Streptomycetaceae</taxon>
        <taxon>Streptomyces</taxon>
    </lineage>
</organism>
<keyword evidence="6" id="KW-0808">Transferase</keyword>
<dbReference type="GO" id="GO:0051301">
    <property type="term" value="P:cell division"/>
    <property type="evidence" value="ECO:0007669"/>
    <property type="project" value="UniProtKB-KW"/>
</dbReference>
<evidence type="ECO:0000256" key="9">
    <source>
        <dbReference type="ARBA" id="ARBA00022984"/>
    </source>
</evidence>
<comment type="similarity">
    <text evidence="16">Belongs to the SEDS family. FtsW subfamily.</text>
</comment>